<gene>
    <name evidence="3" type="ORF">RT41_GL000257</name>
</gene>
<dbReference type="RefSeq" id="WP_096816928.1">
    <property type="nucleotide sequence ID" value="NZ_JXJU01000001.1"/>
</dbReference>
<dbReference type="EMBL" id="JXJU01000001">
    <property type="protein sequence ID" value="PCS01493.1"/>
    <property type="molecule type" value="Genomic_DNA"/>
</dbReference>
<dbReference type="GO" id="GO:0005524">
    <property type="term" value="F:ATP binding"/>
    <property type="evidence" value="ECO:0007669"/>
    <property type="project" value="InterPro"/>
</dbReference>
<dbReference type="PANTHER" id="PTHR47396">
    <property type="entry name" value="TYPE I RESTRICTION ENZYME ECOKI R PROTEIN"/>
    <property type="match status" value="1"/>
</dbReference>
<dbReference type="STRING" id="1291764.GCA_001311235_00203"/>
<dbReference type="GO" id="GO:0003677">
    <property type="term" value="F:DNA binding"/>
    <property type="evidence" value="ECO:0007669"/>
    <property type="project" value="InterPro"/>
</dbReference>
<accession>A0A2A5RPX3</accession>
<dbReference type="Proteomes" id="UP000218181">
    <property type="component" value="Unassembled WGS sequence"/>
</dbReference>
<sequence length="967" mass="111668">MKILLEELPHQLEALQALDEAFYGLDERTTDPDKDYVYANPIINGRGNENTNIDIKMETGTGKTYVGVRAMYDLHQKYGLFKFIVVVPSPAIKEGWKNFITADYAKQHFSQYYENTQVNLNVINAGDFNSKKGLLPAHLVEFIEGDRLNSSTIHVLLINAGMLNSSSMKKDYAQTLLSGWTSPLEGLKATRPIVMIDEPHRFPRDKANYKSITAVEPQMIIRFGATFPDVKVGRGRQATLVKDYYRKQPQFNLNAVSSFNNGLVKGIDVYYPNVTETDAKDRYVVDSVTSKQLVLKNGSTTYTYSVGEDIGFDGDIYYEGAKMLSNGLELEKGMAFLPATMTSSYQELIIRDAIEKHFEAEIPNFMRENDYQPKVKTLSLFFIDSIKSYRDEKGWLKELFEKHLRRKVEALIREFRLKKLPREQEYLSFLQATLADLTKNVHAGYFGEDRGSGDEAIQAEVDDILKNKEKLLSFKDEKGNWQTRRFLFSKWTLREGWDNPNVFVIAKLRTSGSENSKIQEVGRGLRLPVDENGHRLLQDELSSKLRFLIGYDEKEFANKLVAEVNADAIVKLDETKLTSEMIQLIIEKTDNLDEETLLEQLDTEGIIKRNNDFKENGFEKLMDLYPILTETTQVKKGKITTGGLKDKQRIKLNKENWQKMRHLWEQFSNRYMLEFDRVNDEALQLLIDEMIHNKDNFTLQYPEFTRNELYYHDENGEMRIREQTANYDSRKPMTGMKYGEFLLKLTQRTKLKPAQLHKSLLSALKETYHGNTNYLNELTLANLVRDFKERFEKRYAQSFRYQALDFQASTSVFDVATNDFKEDILATVIGVNEDNDVRDDGRQLYEIPPLRYDSVNPERELLKRGYDSTILSFGKLPKKAIQVPKYMGGTTTPDFVYVVEREDQSHVYLLVETKAEGSGKRLSDEQIVAIQEQFFGTLKEHGIEYQEATTAEEVYAKLRKVAKLHDN</sequence>
<dbReference type="SUPFAM" id="SSF52540">
    <property type="entry name" value="P-loop containing nucleoside triphosphate hydrolases"/>
    <property type="match status" value="2"/>
</dbReference>
<proteinExistence type="predicted"/>
<organism evidence="3 4">
    <name type="scientific">Lactococcus fujiensis JCM 16395</name>
    <dbReference type="NCBI Taxonomy" id="1291764"/>
    <lineage>
        <taxon>Bacteria</taxon>
        <taxon>Bacillati</taxon>
        <taxon>Bacillota</taxon>
        <taxon>Bacilli</taxon>
        <taxon>Lactobacillales</taxon>
        <taxon>Streptococcaceae</taxon>
        <taxon>Lactococcus</taxon>
    </lineage>
</organism>
<dbReference type="GO" id="GO:0015668">
    <property type="term" value="F:type III site-specific deoxyribonuclease activity"/>
    <property type="evidence" value="ECO:0007669"/>
    <property type="project" value="InterPro"/>
</dbReference>
<feature type="domain" description="Helicase/UvrB N-terminal" evidence="1">
    <location>
        <begin position="8"/>
        <end position="228"/>
    </location>
</feature>
<dbReference type="InterPro" id="IPR006935">
    <property type="entry name" value="Helicase/UvrB_N"/>
</dbReference>
<reference evidence="3 4" key="1">
    <citation type="submission" date="2014-12" db="EMBL/GenBank/DDBJ databases">
        <title>Draft genome sequences of 10 type strains of Lactococcus.</title>
        <authorList>
            <person name="Sun Z."/>
            <person name="Zhong Z."/>
            <person name="Liu W."/>
            <person name="Zhang W."/>
            <person name="Zhang H."/>
        </authorList>
    </citation>
    <scope>NUCLEOTIDE SEQUENCE [LARGE SCALE GENOMIC DNA]</scope>
    <source>
        <strain evidence="3 4">JCM 16395</strain>
    </source>
</reference>
<name>A0A2A5RPX3_9LACT</name>
<protein>
    <submittedName>
        <fullName evidence="3">Uncharacterized protein</fullName>
    </submittedName>
</protein>
<evidence type="ECO:0000259" key="1">
    <source>
        <dbReference type="Pfam" id="PF04851"/>
    </source>
</evidence>
<dbReference type="GO" id="GO:0005829">
    <property type="term" value="C:cytosol"/>
    <property type="evidence" value="ECO:0007669"/>
    <property type="project" value="TreeGrafter"/>
</dbReference>
<dbReference type="InterPro" id="IPR027417">
    <property type="entry name" value="P-loop_NTPase"/>
</dbReference>
<evidence type="ECO:0000313" key="3">
    <source>
        <dbReference type="EMBL" id="PCS01493.1"/>
    </source>
</evidence>
<dbReference type="InterPro" id="IPR045572">
    <property type="entry name" value="RE_endonuc_C"/>
</dbReference>
<dbReference type="InterPro" id="IPR050742">
    <property type="entry name" value="Helicase_Restrict-Modif_Enz"/>
</dbReference>
<comment type="caution">
    <text evidence="3">The sequence shown here is derived from an EMBL/GenBank/DDBJ whole genome shotgun (WGS) entry which is preliminary data.</text>
</comment>
<keyword evidence="4" id="KW-1185">Reference proteome</keyword>
<dbReference type="PANTHER" id="PTHR47396:SF1">
    <property type="entry name" value="ATP-DEPENDENT HELICASE IRC3-RELATED"/>
    <property type="match status" value="1"/>
</dbReference>
<dbReference type="CDD" id="cd18785">
    <property type="entry name" value="SF2_C"/>
    <property type="match status" value="1"/>
</dbReference>
<dbReference type="Pfam" id="PF19778">
    <property type="entry name" value="RE_endonuc"/>
    <property type="match status" value="1"/>
</dbReference>
<feature type="domain" description="Type III restriction enzyme C-terminal endonuclease" evidence="2">
    <location>
        <begin position="849"/>
        <end position="949"/>
    </location>
</feature>
<evidence type="ECO:0000259" key="2">
    <source>
        <dbReference type="Pfam" id="PF19778"/>
    </source>
</evidence>
<dbReference type="Pfam" id="PF04851">
    <property type="entry name" value="ResIII"/>
    <property type="match status" value="1"/>
</dbReference>
<dbReference type="Gene3D" id="3.40.50.300">
    <property type="entry name" value="P-loop containing nucleotide triphosphate hydrolases"/>
    <property type="match status" value="2"/>
</dbReference>
<dbReference type="OrthoDB" id="9804145at2"/>
<dbReference type="NCBIfam" id="NF012027">
    <property type="entry name" value="PRK15483.1"/>
    <property type="match status" value="1"/>
</dbReference>
<dbReference type="AlphaFoldDB" id="A0A2A5RPX3"/>
<evidence type="ECO:0000313" key="4">
    <source>
        <dbReference type="Proteomes" id="UP000218181"/>
    </source>
</evidence>